<dbReference type="Pfam" id="PF08279">
    <property type="entry name" value="HTH_11"/>
    <property type="match status" value="1"/>
</dbReference>
<comment type="caution">
    <text evidence="5">The sequence shown here is derived from an EMBL/GenBank/DDBJ whole genome shotgun (WGS) entry which is preliminary data.</text>
</comment>
<dbReference type="Pfam" id="PF25583">
    <property type="entry name" value="WCX"/>
    <property type="match status" value="1"/>
</dbReference>
<reference evidence="5 6" key="1">
    <citation type="submission" date="2020-07" db="EMBL/GenBank/DDBJ databases">
        <authorList>
            <person name="Partida-Martinez L."/>
            <person name="Huntemann M."/>
            <person name="Clum A."/>
            <person name="Wang J."/>
            <person name="Palaniappan K."/>
            <person name="Ritter S."/>
            <person name="Chen I.-M."/>
            <person name="Stamatis D."/>
            <person name="Reddy T."/>
            <person name="O'Malley R."/>
            <person name="Daum C."/>
            <person name="Shapiro N."/>
            <person name="Ivanova N."/>
            <person name="Kyrpides N."/>
            <person name="Woyke T."/>
        </authorList>
    </citation>
    <scope>NUCLEOTIDE SEQUENCE [LARGE SCALE GENOMIC DNA]</scope>
    <source>
        <strain evidence="5 6">AT2.17</strain>
    </source>
</reference>
<evidence type="ECO:0000313" key="6">
    <source>
        <dbReference type="Proteomes" id="UP000549911"/>
    </source>
</evidence>
<keyword evidence="3" id="KW-0804">Transcription</keyword>
<dbReference type="Proteomes" id="UP000549911">
    <property type="component" value="Unassembled WGS sequence"/>
</dbReference>
<reference evidence="5 6" key="2">
    <citation type="submission" date="2020-08" db="EMBL/GenBank/DDBJ databases">
        <title>The Agave Microbiome: Exploring the role of microbial communities in plant adaptations to desert environments.</title>
        <authorList>
            <person name="Partida-Martinez L.P."/>
        </authorList>
    </citation>
    <scope>NUCLEOTIDE SEQUENCE [LARGE SCALE GENOMIC DNA]</scope>
    <source>
        <strain evidence="5 6">AT2.17</strain>
    </source>
</reference>
<accession>A0A7Y9KSY6</accession>
<dbReference type="PROSITE" id="PS00894">
    <property type="entry name" value="HTH_DEOR_1"/>
    <property type="match status" value="1"/>
</dbReference>
<dbReference type="PANTHER" id="PTHR34580:SF3">
    <property type="entry name" value="PROTEIN PAFB"/>
    <property type="match status" value="1"/>
</dbReference>
<dbReference type="Gene3D" id="1.10.10.10">
    <property type="entry name" value="Winged helix-like DNA-binding domain superfamily/Winged helix DNA-binding domain"/>
    <property type="match status" value="1"/>
</dbReference>
<dbReference type="PROSITE" id="PS51000">
    <property type="entry name" value="HTH_DEOR_2"/>
    <property type="match status" value="1"/>
</dbReference>
<dbReference type="EMBL" id="JACCBW010000001">
    <property type="protein sequence ID" value="NYE36298.1"/>
    <property type="molecule type" value="Genomic_DNA"/>
</dbReference>
<dbReference type="GO" id="GO:0003700">
    <property type="term" value="F:DNA-binding transcription factor activity"/>
    <property type="evidence" value="ECO:0007669"/>
    <property type="project" value="InterPro"/>
</dbReference>
<evidence type="ECO:0000256" key="1">
    <source>
        <dbReference type="ARBA" id="ARBA00023015"/>
    </source>
</evidence>
<dbReference type="InterPro" id="IPR018356">
    <property type="entry name" value="Tscrpt_reg_HTH_DeoR_CS"/>
</dbReference>
<evidence type="ECO:0000256" key="2">
    <source>
        <dbReference type="ARBA" id="ARBA00023125"/>
    </source>
</evidence>
<dbReference type="InterPro" id="IPR026881">
    <property type="entry name" value="WYL_dom"/>
</dbReference>
<dbReference type="InterPro" id="IPR051534">
    <property type="entry name" value="CBASS_pafABC_assoc_protein"/>
</dbReference>
<keyword evidence="1" id="KW-0805">Transcription regulation</keyword>
<dbReference type="PANTHER" id="PTHR34580">
    <property type="match status" value="1"/>
</dbReference>
<evidence type="ECO:0000256" key="3">
    <source>
        <dbReference type="ARBA" id="ARBA00023163"/>
    </source>
</evidence>
<organism evidence="5 6">
    <name type="scientific">Nocardioides cavernae</name>
    <dbReference type="NCBI Taxonomy" id="1921566"/>
    <lineage>
        <taxon>Bacteria</taxon>
        <taxon>Bacillati</taxon>
        <taxon>Actinomycetota</taxon>
        <taxon>Actinomycetes</taxon>
        <taxon>Propionibacteriales</taxon>
        <taxon>Nocardioidaceae</taxon>
        <taxon>Nocardioides</taxon>
    </lineage>
</organism>
<name>A0A7Y9KSY6_9ACTN</name>
<dbReference type="AlphaFoldDB" id="A0A7Y9KSY6"/>
<dbReference type="PROSITE" id="PS52050">
    <property type="entry name" value="WYL"/>
    <property type="match status" value="1"/>
</dbReference>
<keyword evidence="6" id="KW-1185">Reference proteome</keyword>
<evidence type="ECO:0000313" key="5">
    <source>
        <dbReference type="EMBL" id="NYE36298.1"/>
    </source>
</evidence>
<dbReference type="InterPro" id="IPR036390">
    <property type="entry name" value="WH_DNA-bd_sf"/>
</dbReference>
<dbReference type="GO" id="GO:0003677">
    <property type="term" value="F:DNA binding"/>
    <property type="evidence" value="ECO:0007669"/>
    <property type="project" value="UniProtKB-KW"/>
</dbReference>
<dbReference type="InterPro" id="IPR057727">
    <property type="entry name" value="WCX_dom"/>
</dbReference>
<feature type="domain" description="HTH deoR-type" evidence="4">
    <location>
        <begin position="3"/>
        <end position="58"/>
    </location>
</feature>
<keyword evidence="2 5" id="KW-0238">DNA-binding</keyword>
<dbReference type="InterPro" id="IPR001034">
    <property type="entry name" value="DeoR_HTH"/>
</dbReference>
<dbReference type="InterPro" id="IPR013196">
    <property type="entry name" value="HTH_11"/>
</dbReference>
<evidence type="ECO:0000259" key="4">
    <source>
        <dbReference type="PROSITE" id="PS51000"/>
    </source>
</evidence>
<protein>
    <submittedName>
        <fullName evidence="5">Putative DNA-binding transcriptional regulator YafY</fullName>
    </submittedName>
</protein>
<gene>
    <name evidence="5" type="ORF">F4692_001402</name>
</gene>
<dbReference type="InterPro" id="IPR036388">
    <property type="entry name" value="WH-like_DNA-bd_sf"/>
</dbReference>
<dbReference type="Pfam" id="PF13280">
    <property type="entry name" value="WYL"/>
    <property type="match status" value="1"/>
</dbReference>
<sequence>MSTTARLLRLLSLLQTRRDWPGAVLAERLGVTDRTVRRDVDRLRELGYRIQVSMGPDGGYRLGPGDELPPLLLDDDQTIAVALALQTAPASGAGIEEDAIRALATIRQVMPSRLRHRLDALEVTAVTARPGDGTPPRVSPDVLVSLAATVRAREVLRLDYARRDGTLDDTPPRRVEPHRVVTSYGRWYLLAWDLDREDWRLFSIDRVTPRVPTGPRFTPREVPGGHVGEFVAARFKGRDVNAWPCTGAVVLDLPAGEVLPFAGDGTVTPVDDGRCRLEAGAWSWGALAAAFGRFEVAMEVVGPPELADAFAVLAERYAVAAGSYGPSASRTRSKAAAAPRR</sequence>
<proteinExistence type="predicted"/>
<dbReference type="SUPFAM" id="SSF46785">
    <property type="entry name" value="Winged helix' DNA-binding domain"/>
    <property type="match status" value="1"/>
</dbReference>
<dbReference type="RefSeq" id="WP_179618849.1">
    <property type="nucleotide sequence ID" value="NZ_JACCBW010000001.1"/>
</dbReference>